<name>A0A0E4H8W2_9BACL</name>
<dbReference type="AlphaFoldDB" id="A0A0E4H8W2"/>
<keyword evidence="1" id="KW-0472">Membrane</keyword>
<evidence type="ECO:0000256" key="1">
    <source>
        <dbReference type="SAM" id="Phobius"/>
    </source>
</evidence>
<organism evidence="2 3">
    <name type="scientific">Paenibacillus riograndensis SBR5</name>
    <dbReference type="NCBI Taxonomy" id="1073571"/>
    <lineage>
        <taxon>Bacteria</taxon>
        <taxon>Bacillati</taxon>
        <taxon>Bacillota</taxon>
        <taxon>Bacilli</taxon>
        <taxon>Bacillales</taxon>
        <taxon>Paenibacillaceae</taxon>
        <taxon>Paenibacillus</taxon>
        <taxon>Paenibacillus sonchi group</taxon>
    </lineage>
</organism>
<gene>
    <name evidence="2" type="ORF">PRIO_1420</name>
</gene>
<dbReference type="Proteomes" id="UP000033163">
    <property type="component" value="Chromosome I"/>
</dbReference>
<feature type="transmembrane region" description="Helical" evidence="1">
    <location>
        <begin position="34"/>
        <end position="53"/>
    </location>
</feature>
<dbReference type="RefSeq" id="WP_167330838.1">
    <property type="nucleotide sequence ID" value="NZ_AGBD01000097.1"/>
</dbReference>
<reference evidence="3" key="1">
    <citation type="submission" date="2015-03" db="EMBL/GenBank/DDBJ databases">
        <authorList>
            <person name="Wibberg D."/>
        </authorList>
    </citation>
    <scope>NUCLEOTIDE SEQUENCE [LARGE SCALE GENOMIC DNA]</scope>
</reference>
<dbReference type="PATRIC" id="fig|1073571.4.peg.1486"/>
<keyword evidence="1" id="KW-1133">Transmembrane helix</keyword>
<protein>
    <submittedName>
        <fullName evidence="2">Putative membrane protein</fullName>
    </submittedName>
</protein>
<dbReference type="HOGENOM" id="CLU_210360_0_0_9"/>
<sequence length="56" mass="6607">MMEPNYKDRSVEVERTEVQKKSDSSVVASTFIKYAAYLIIFFGLLFFLVKYVFPLF</sequence>
<evidence type="ECO:0000313" key="3">
    <source>
        <dbReference type="Proteomes" id="UP000033163"/>
    </source>
</evidence>
<evidence type="ECO:0000313" key="2">
    <source>
        <dbReference type="EMBL" id="CQR53532.1"/>
    </source>
</evidence>
<keyword evidence="1" id="KW-0812">Transmembrane</keyword>
<dbReference type="KEGG" id="pri:PRIO_1420"/>
<proteinExistence type="predicted"/>
<accession>A0A0E4H8W2</accession>
<dbReference type="EMBL" id="LN831776">
    <property type="protein sequence ID" value="CQR53532.1"/>
    <property type="molecule type" value="Genomic_DNA"/>
</dbReference>